<dbReference type="SUPFAM" id="SSF47413">
    <property type="entry name" value="lambda repressor-like DNA-binding domains"/>
    <property type="match status" value="1"/>
</dbReference>
<evidence type="ECO:0000313" key="3">
    <source>
        <dbReference type="EMBL" id="ABO49426.1"/>
    </source>
</evidence>
<reference evidence="3 4" key="1">
    <citation type="submission" date="2007-03" db="EMBL/GenBank/DDBJ databases">
        <title>Complete sequence of Desulfotomaculum reducens MI-1.</title>
        <authorList>
            <consortium name="US DOE Joint Genome Institute"/>
            <person name="Copeland A."/>
            <person name="Lucas S."/>
            <person name="Lapidus A."/>
            <person name="Barry K."/>
            <person name="Detter J.C."/>
            <person name="Glavina del Rio T."/>
            <person name="Hammon N."/>
            <person name="Israni S."/>
            <person name="Dalin E."/>
            <person name="Tice H."/>
            <person name="Pitluck S."/>
            <person name="Sims D."/>
            <person name="Brettin T."/>
            <person name="Bruce D."/>
            <person name="Han C."/>
            <person name="Tapia R."/>
            <person name="Schmutz J."/>
            <person name="Larimer F."/>
            <person name="Land M."/>
            <person name="Hauser L."/>
            <person name="Kyrpides N."/>
            <person name="Kim E."/>
            <person name="Tebo B.M."/>
            <person name="Richardson P."/>
        </authorList>
    </citation>
    <scope>NUCLEOTIDE SEQUENCE [LARGE SCALE GENOMIC DNA]</scope>
    <source>
        <strain evidence="3 4">MI-1</strain>
    </source>
</reference>
<keyword evidence="1" id="KW-0238">DNA-binding</keyword>
<dbReference type="Pfam" id="PF01381">
    <property type="entry name" value="HTH_3"/>
    <property type="match status" value="1"/>
</dbReference>
<dbReference type="PANTHER" id="PTHR46558">
    <property type="entry name" value="TRACRIPTIONAL REGULATORY PROTEIN-RELATED-RELATED"/>
    <property type="match status" value="1"/>
</dbReference>
<evidence type="ECO:0000313" key="4">
    <source>
        <dbReference type="Proteomes" id="UP000001556"/>
    </source>
</evidence>
<dbReference type="SMART" id="SM00530">
    <property type="entry name" value="HTH_XRE"/>
    <property type="match status" value="1"/>
</dbReference>
<dbReference type="PROSITE" id="PS50943">
    <property type="entry name" value="HTH_CROC1"/>
    <property type="match status" value="1"/>
</dbReference>
<keyword evidence="4" id="KW-1185">Reference proteome</keyword>
<name>A4J2X3_DESRM</name>
<feature type="domain" description="HTH cro/C1-type" evidence="2">
    <location>
        <begin position="10"/>
        <end position="65"/>
    </location>
</feature>
<proteinExistence type="predicted"/>
<dbReference type="Gene3D" id="1.10.260.40">
    <property type="entry name" value="lambda repressor-like DNA-binding domains"/>
    <property type="match status" value="1"/>
</dbReference>
<organism evidence="3 4">
    <name type="scientific">Desulforamulus reducens (strain ATCC BAA-1160 / DSM 100696 / MI-1)</name>
    <name type="common">Desulfotomaculum reducens</name>
    <dbReference type="NCBI Taxonomy" id="349161"/>
    <lineage>
        <taxon>Bacteria</taxon>
        <taxon>Bacillati</taxon>
        <taxon>Bacillota</taxon>
        <taxon>Clostridia</taxon>
        <taxon>Eubacteriales</taxon>
        <taxon>Peptococcaceae</taxon>
        <taxon>Desulforamulus</taxon>
    </lineage>
</organism>
<dbReference type="HOGENOM" id="CLU_066192_29_2_9"/>
<dbReference type="InterPro" id="IPR010982">
    <property type="entry name" value="Lambda_DNA-bd_dom_sf"/>
</dbReference>
<evidence type="ECO:0000256" key="1">
    <source>
        <dbReference type="ARBA" id="ARBA00023125"/>
    </source>
</evidence>
<accession>A4J2X3</accession>
<dbReference type="InterPro" id="IPR001387">
    <property type="entry name" value="Cro/C1-type_HTH"/>
</dbReference>
<gene>
    <name evidence="3" type="ordered locus">Dred_0890</name>
</gene>
<evidence type="ECO:0000259" key="2">
    <source>
        <dbReference type="PROSITE" id="PS50943"/>
    </source>
</evidence>
<dbReference type="Proteomes" id="UP000001556">
    <property type="component" value="Chromosome"/>
</dbReference>
<dbReference type="PANTHER" id="PTHR46558:SF4">
    <property type="entry name" value="DNA-BIDING PHAGE PROTEIN"/>
    <property type="match status" value="1"/>
</dbReference>
<protein>
    <submittedName>
        <fullName evidence="3">Transcriptional regulator, XRE family</fullName>
    </submittedName>
</protein>
<dbReference type="AlphaFoldDB" id="A4J2X3"/>
<dbReference type="CDD" id="cd00093">
    <property type="entry name" value="HTH_XRE"/>
    <property type="match status" value="1"/>
</dbReference>
<sequence length="77" mass="8405">MLLMGIGENVIKLREAKNWSQQDLEEASKVPQSSISRIEKGLLRNPGVETVRKLATALNVSVAELLEEETSAKAVGE</sequence>
<dbReference type="EMBL" id="CP000612">
    <property type="protein sequence ID" value="ABO49426.1"/>
    <property type="molecule type" value="Genomic_DNA"/>
</dbReference>
<dbReference type="GO" id="GO:0003677">
    <property type="term" value="F:DNA binding"/>
    <property type="evidence" value="ECO:0007669"/>
    <property type="project" value="UniProtKB-KW"/>
</dbReference>
<dbReference type="KEGG" id="drm:Dred_0890"/>